<feature type="transmembrane region" description="Helical" evidence="5">
    <location>
        <begin position="804"/>
        <end position="822"/>
    </location>
</feature>
<dbReference type="SUPFAM" id="SSF56801">
    <property type="entry name" value="Acetyl-CoA synthetase-like"/>
    <property type="match status" value="1"/>
</dbReference>
<comment type="similarity">
    <text evidence="1">Belongs to the ATP-dependent AMP-binding enzyme family.</text>
</comment>
<protein>
    <submittedName>
        <fullName evidence="7">AMP-binding protein</fullName>
    </submittedName>
</protein>
<feature type="transmembrane region" description="Helical" evidence="5">
    <location>
        <begin position="634"/>
        <end position="654"/>
    </location>
</feature>
<reference evidence="7 8" key="2">
    <citation type="submission" date="2024-06" db="EMBL/GenBank/DDBJ databases">
        <title>Thioclava kandeliae sp. nov. from a rhizosphere soil sample of Kandelia candel in a mangrove.</title>
        <authorList>
            <person name="Mu T."/>
        </authorList>
    </citation>
    <scope>NUCLEOTIDE SEQUENCE [LARGE SCALE GENOMIC DNA]</scope>
    <source>
        <strain evidence="7 8">CPCC 100088</strain>
    </source>
</reference>
<accession>A0ABV1SLK2</accession>
<dbReference type="Pfam" id="PF00501">
    <property type="entry name" value="AMP-binding"/>
    <property type="match status" value="1"/>
</dbReference>
<evidence type="ECO:0000313" key="7">
    <source>
        <dbReference type="EMBL" id="MER5173783.1"/>
    </source>
</evidence>
<keyword evidence="8" id="KW-1185">Reference proteome</keyword>
<evidence type="ECO:0000259" key="6">
    <source>
        <dbReference type="PROSITE" id="PS50075"/>
    </source>
</evidence>
<keyword evidence="5" id="KW-1133">Transmembrane helix</keyword>
<dbReference type="Gene3D" id="3.40.50.12780">
    <property type="entry name" value="N-terminal domain of ligase-like"/>
    <property type="match status" value="1"/>
</dbReference>
<keyword evidence="2" id="KW-0596">Phosphopantetheine</keyword>
<organism evidence="7 8">
    <name type="scientific">Thioclava kandeliae</name>
    <dbReference type="NCBI Taxonomy" id="3070818"/>
    <lineage>
        <taxon>Bacteria</taxon>
        <taxon>Pseudomonadati</taxon>
        <taxon>Pseudomonadota</taxon>
        <taxon>Alphaproteobacteria</taxon>
        <taxon>Rhodobacterales</taxon>
        <taxon>Paracoccaceae</taxon>
        <taxon>Thioclava</taxon>
    </lineage>
</organism>
<dbReference type="Pfam" id="PF00550">
    <property type="entry name" value="PP-binding"/>
    <property type="match status" value="1"/>
</dbReference>
<keyword evidence="3" id="KW-0597">Phosphoprotein</keyword>
<evidence type="ECO:0000256" key="4">
    <source>
        <dbReference type="ARBA" id="ARBA00022598"/>
    </source>
</evidence>
<feature type="transmembrane region" description="Helical" evidence="5">
    <location>
        <begin position="706"/>
        <end position="723"/>
    </location>
</feature>
<dbReference type="SMART" id="SM00823">
    <property type="entry name" value="PKS_PP"/>
    <property type="match status" value="1"/>
</dbReference>
<keyword evidence="5" id="KW-0812">Transmembrane</keyword>
<proteinExistence type="inferred from homology"/>
<dbReference type="Proteomes" id="UP001438953">
    <property type="component" value="Unassembled WGS sequence"/>
</dbReference>
<feature type="transmembrane region" description="Helical" evidence="5">
    <location>
        <begin position="661"/>
        <end position="686"/>
    </location>
</feature>
<dbReference type="CDD" id="cd04433">
    <property type="entry name" value="AFD_class_I"/>
    <property type="match status" value="1"/>
</dbReference>
<dbReference type="PANTHER" id="PTHR43201">
    <property type="entry name" value="ACYL-COA SYNTHETASE"/>
    <property type="match status" value="1"/>
</dbReference>
<reference evidence="7 8" key="1">
    <citation type="submission" date="2024-01" db="EMBL/GenBank/DDBJ databases">
        <authorList>
            <person name="Deng Y."/>
            <person name="Su J."/>
        </authorList>
    </citation>
    <scope>NUCLEOTIDE SEQUENCE [LARGE SCALE GENOMIC DNA]</scope>
    <source>
        <strain evidence="7 8">CPCC 100088</strain>
    </source>
</reference>
<dbReference type="PROSITE" id="PS50075">
    <property type="entry name" value="CARRIER"/>
    <property type="match status" value="1"/>
</dbReference>
<dbReference type="PROSITE" id="PS00455">
    <property type="entry name" value="AMP_BINDING"/>
    <property type="match status" value="1"/>
</dbReference>
<dbReference type="RefSeq" id="WP_350939095.1">
    <property type="nucleotide sequence ID" value="NZ_JAYWLC010000029.1"/>
</dbReference>
<feature type="transmembrane region" description="Helical" evidence="5">
    <location>
        <begin position="600"/>
        <end position="622"/>
    </location>
</feature>
<dbReference type="Gene3D" id="3.30.300.30">
    <property type="match status" value="1"/>
</dbReference>
<sequence length="868" mass="95595">MSISLTALQAQSSLDFLQKAFELYGQGQLFAICRQDTDLSRYPGLRVTQTVSSTVGHGWLRPRWQAMPTLDDPAQIVFSSGTEGRPKAIVISGRALSDVEDRLIEVMDITSEIREYIGVPVTYSFGLGRARVIARVGGELYLPERFDPVEIKELLAAGEINAISAVPSLWRLLLAQPDFLAGLGQKVRWIEIGSQYMSAAEKLQMRSLFPNARIVQHYGLTEASRSSFLVIDQAAEDRLESVGRAFGLTEIRIGSEEEICIRGPHLASGIITDDGLVAPVCDQDGWLHTKDRGDIQGMDLYYRGRLDDQINLSGIKFASESLEARMAGLVQVGQGCFAVTGVRDLLRGEALLLAVKAEVADYARLLEAALAQAVQEKGVAAGQIRVLMLDELPLTGSGKIRRAALRDIWAEQPGIETQGADKTLDGDLDPQEERVAIAWRKVIGNATLHPDSSFYDLGGDSLAAMQLSLAMEAEFPRTVIRATLEGRSLREVALELGRASSDAVAHDLALLDKARRLPDRTIEAWSLNALRGLMVISVLMSHWMPGVWARLWPSLDGDPLAPLSRMGTPGFSMVFGIGVGYAMLHGWPDNRVSVRQRIRLSLMLVASAWGLLFVAHFSLALVEGHSFSGQLVAFAAYNVLGFYTLALLTLPFWLWLLSGRVWLVCALIIPGFWMAWRELQAIYGVVDPLPSILEWGRLMLVANYSYLHLIPTMLVGVVIGYLMTLVNDLQKFRKLAGRMGLFLLLLSLAHMTEEFSFTSLVDRKSGFWSGLGGAIFYAGVSCLFISVTIRALSSWNNLWSPLRGVLKVLILIGGLALPAYAFHQLVLPVKDLLEHAGLHGAISLALPMSAFLLAMAYGMRWLNRMYFR</sequence>
<evidence type="ECO:0000256" key="1">
    <source>
        <dbReference type="ARBA" id="ARBA00006432"/>
    </source>
</evidence>
<feature type="transmembrane region" description="Helical" evidence="5">
    <location>
        <begin position="771"/>
        <end position="792"/>
    </location>
</feature>
<dbReference type="InterPro" id="IPR009081">
    <property type="entry name" value="PP-bd_ACP"/>
</dbReference>
<evidence type="ECO:0000256" key="3">
    <source>
        <dbReference type="ARBA" id="ARBA00022553"/>
    </source>
</evidence>
<keyword evidence="4" id="KW-0436">Ligase</keyword>
<feature type="transmembrane region" description="Helical" evidence="5">
    <location>
        <begin position="568"/>
        <end position="588"/>
    </location>
</feature>
<evidence type="ECO:0000313" key="8">
    <source>
        <dbReference type="Proteomes" id="UP001438953"/>
    </source>
</evidence>
<dbReference type="SUPFAM" id="SSF47336">
    <property type="entry name" value="ACP-like"/>
    <property type="match status" value="1"/>
</dbReference>
<dbReference type="Gene3D" id="1.10.1200.10">
    <property type="entry name" value="ACP-like"/>
    <property type="match status" value="1"/>
</dbReference>
<dbReference type="InterPro" id="IPR020806">
    <property type="entry name" value="PKS_PP-bd"/>
</dbReference>
<dbReference type="InterPro" id="IPR036736">
    <property type="entry name" value="ACP-like_sf"/>
</dbReference>
<gene>
    <name evidence="7" type="ORF">VSX56_18655</name>
</gene>
<feature type="domain" description="Carrier" evidence="6">
    <location>
        <begin position="426"/>
        <end position="507"/>
    </location>
</feature>
<dbReference type="InterPro" id="IPR042099">
    <property type="entry name" value="ANL_N_sf"/>
</dbReference>
<name>A0ABV1SLK2_9RHOB</name>
<evidence type="ECO:0000256" key="5">
    <source>
        <dbReference type="SAM" id="Phobius"/>
    </source>
</evidence>
<dbReference type="InterPro" id="IPR020845">
    <property type="entry name" value="AMP-binding_CS"/>
</dbReference>
<keyword evidence="5" id="KW-0472">Membrane</keyword>
<dbReference type="InterPro" id="IPR045851">
    <property type="entry name" value="AMP-bd_C_sf"/>
</dbReference>
<dbReference type="EMBL" id="JAYWLC010000029">
    <property type="protein sequence ID" value="MER5173783.1"/>
    <property type="molecule type" value="Genomic_DNA"/>
</dbReference>
<dbReference type="InterPro" id="IPR000873">
    <property type="entry name" value="AMP-dep_synth/lig_dom"/>
</dbReference>
<evidence type="ECO:0000256" key="2">
    <source>
        <dbReference type="ARBA" id="ARBA00022450"/>
    </source>
</evidence>
<feature type="transmembrane region" description="Helical" evidence="5">
    <location>
        <begin position="842"/>
        <end position="862"/>
    </location>
</feature>
<dbReference type="PANTHER" id="PTHR43201:SF5">
    <property type="entry name" value="MEDIUM-CHAIN ACYL-COA LIGASE ACSF2, MITOCHONDRIAL"/>
    <property type="match status" value="1"/>
</dbReference>
<feature type="transmembrane region" description="Helical" evidence="5">
    <location>
        <begin position="735"/>
        <end position="751"/>
    </location>
</feature>
<comment type="caution">
    <text evidence="7">The sequence shown here is derived from an EMBL/GenBank/DDBJ whole genome shotgun (WGS) entry which is preliminary data.</text>
</comment>